<comment type="caution">
    <text evidence="1">The sequence shown here is derived from an EMBL/GenBank/DDBJ whole genome shotgun (WGS) entry which is preliminary data.</text>
</comment>
<dbReference type="EMBL" id="SPDS01000001">
    <property type="protein sequence ID" value="TFH56011.1"/>
    <property type="molecule type" value="Genomic_DNA"/>
</dbReference>
<evidence type="ECO:0000313" key="2">
    <source>
        <dbReference type="Proteomes" id="UP000297638"/>
    </source>
</evidence>
<sequence length="253" mass="28196">MSSDQLGRKVSDYLSRLHMGERTELGPAELAAGYLRTYLTGEDPLLTDVWPAVGRHFNEQLESNTDPLVISASDVVAVSFLSVNLPAKAAWTILTDLRAQLTKTLVKIPDDLFIEDPRCNYELYATEEASGELAPLQELWDLLRRDPQGRKWGMGATTTSKLMARKRPGLMPVQDSVVVNALGAEDSTYWLMWWQAMHLTDDSGSAFVANFARAAREAVPAAANLSLLRVLDIVIWMHASYQVGRYEARVQDN</sequence>
<name>A0A4Y8TWT0_9MICC</name>
<protein>
    <submittedName>
        <fullName evidence="1">Uncharacterized protein</fullName>
    </submittedName>
</protein>
<organism evidence="1 2">
    <name type="scientific">Glutamicibacter arilaitensis</name>
    <dbReference type="NCBI Taxonomy" id="256701"/>
    <lineage>
        <taxon>Bacteria</taxon>
        <taxon>Bacillati</taxon>
        <taxon>Actinomycetota</taxon>
        <taxon>Actinomycetes</taxon>
        <taxon>Micrococcales</taxon>
        <taxon>Micrococcaceae</taxon>
        <taxon>Glutamicibacter</taxon>
    </lineage>
</organism>
<reference evidence="1 2" key="1">
    <citation type="submission" date="2019-03" db="EMBL/GenBank/DDBJ databases">
        <title>Glutamicibacter sp. LJH19 genome.</title>
        <authorList>
            <person name="Sinai Borker S."/>
            <person name="Kumar R."/>
        </authorList>
    </citation>
    <scope>NUCLEOTIDE SEQUENCE [LARGE SCALE GENOMIC DNA]</scope>
    <source>
        <strain evidence="1 2">LJH19</strain>
    </source>
</reference>
<gene>
    <name evidence="1" type="ORF">EXY26_02785</name>
</gene>
<dbReference type="AlphaFoldDB" id="A0A4Y8TWT0"/>
<evidence type="ECO:0000313" key="1">
    <source>
        <dbReference type="EMBL" id="TFH56011.1"/>
    </source>
</evidence>
<proteinExistence type="predicted"/>
<dbReference type="InterPro" id="IPR046275">
    <property type="entry name" value="DUF6308"/>
</dbReference>
<dbReference type="RefSeq" id="WP_134779300.1">
    <property type="nucleotide sequence ID" value="NZ_SPDS01000001.1"/>
</dbReference>
<dbReference type="Proteomes" id="UP000297638">
    <property type="component" value="Unassembled WGS sequence"/>
</dbReference>
<dbReference type="Pfam" id="PF19827">
    <property type="entry name" value="DUF6308"/>
    <property type="match status" value="1"/>
</dbReference>
<accession>A0A4Y8TWT0</accession>